<protein>
    <submittedName>
        <fullName evidence="2">Uncharacterized protein</fullName>
    </submittedName>
</protein>
<keyword evidence="3" id="KW-1185">Reference proteome</keyword>
<sequence>MTSQVSAVVAHVRARGLPALPGDSSRPAQSKPSRTTAIGTQSFHAFHGRLYGPVRAEHQAALSQPDSHTAMTTGVGYLITGAPWKQQ</sequence>
<gene>
    <name evidence="2" type="ORF">FHS34_007456</name>
</gene>
<dbReference type="AlphaFoldDB" id="A0A7W9Q318"/>
<accession>A0A7W9Q318</accession>
<evidence type="ECO:0000313" key="2">
    <source>
        <dbReference type="EMBL" id="MBB5931947.1"/>
    </source>
</evidence>
<name>A0A7W9Q318_9ACTN</name>
<proteinExistence type="predicted"/>
<evidence type="ECO:0000313" key="3">
    <source>
        <dbReference type="Proteomes" id="UP000585836"/>
    </source>
</evidence>
<feature type="region of interest" description="Disordered" evidence="1">
    <location>
        <begin position="13"/>
        <end position="39"/>
    </location>
</feature>
<dbReference type="EMBL" id="JACHJK010000019">
    <property type="protein sequence ID" value="MBB5931947.1"/>
    <property type="molecule type" value="Genomic_DNA"/>
</dbReference>
<feature type="compositionally biased region" description="Polar residues" evidence="1">
    <location>
        <begin position="26"/>
        <end position="39"/>
    </location>
</feature>
<comment type="caution">
    <text evidence="2">The sequence shown here is derived from an EMBL/GenBank/DDBJ whole genome shotgun (WGS) entry which is preliminary data.</text>
</comment>
<evidence type="ECO:0000256" key="1">
    <source>
        <dbReference type="SAM" id="MobiDB-lite"/>
    </source>
</evidence>
<reference evidence="2 3" key="1">
    <citation type="submission" date="2020-08" db="EMBL/GenBank/DDBJ databases">
        <title>Genomic Encyclopedia of Type Strains, Phase III (KMG-III): the genomes of soil and plant-associated and newly described type strains.</title>
        <authorList>
            <person name="Whitman W."/>
        </authorList>
    </citation>
    <scope>NUCLEOTIDE SEQUENCE [LARGE SCALE GENOMIC DNA]</scope>
    <source>
        <strain evidence="2 3">CECT 3313</strain>
    </source>
</reference>
<organism evidence="2 3">
    <name type="scientific">Streptomyces echinatus</name>
    <dbReference type="NCBI Taxonomy" id="67293"/>
    <lineage>
        <taxon>Bacteria</taxon>
        <taxon>Bacillati</taxon>
        <taxon>Actinomycetota</taxon>
        <taxon>Actinomycetes</taxon>
        <taxon>Kitasatosporales</taxon>
        <taxon>Streptomycetaceae</taxon>
        <taxon>Streptomyces</taxon>
    </lineage>
</organism>
<dbReference type="Proteomes" id="UP000585836">
    <property type="component" value="Unassembled WGS sequence"/>
</dbReference>